<gene>
    <name evidence="1" type="ORF">Cabys_1313</name>
</gene>
<sequence>MIYSLASFLQRREKEWQPGEHSTIQPFNHSTIQLFNSLTIQPTQPWRD</sequence>
<evidence type="ECO:0000313" key="2">
    <source>
        <dbReference type="Proteomes" id="UP000183868"/>
    </source>
</evidence>
<organism evidence="1 2">
    <name type="scientific">Caldithrix abyssi DSM 13497</name>
    <dbReference type="NCBI Taxonomy" id="880073"/>
    <lineage>
        <taxon>Bacteria</taxon>
        <taxon>Pseudomonadati</taxon>
        <taxon>Calditrichota</taxon>
        <taxon>Calditrichia</taxon>
        <taxon>Calditrichales</taxon>
        <taxon>Calditrichaceae</taxon>
        <taxon>Caldithrix</taxon>
    </lineage>
</organism>
<dbReference type="KEGG" id="caby:Cabys_1313"/>
<accession>A0A1J1C669</accession>
<protein>
    <submittedName>
        <fullName evidence="1">Uncharacterized protein</fullName>
    </submittedName>
</protein>
<reference evidence="1 2" key="1">
    <citation type="submission" date="2016-11" db="EMBL/GenBank/DDBJ databases">
        <title>Genomic analysis of Caldithrix abyssi and proposal of a novel bacterial phylum Caldithrichaeota.</title>
        <authorList>
            <person name="Kublanov I."/>
            <person name="Sigalova O."/>
            <person name="Gavrilov S."/>
            <person name="Lebedinsky A."/>
            <person name="Ivanova N."/>
            <person name="Daum C."/>
            <person name="Reddy T."/>
            <person name="Klenk H.P."/>
            <person name="Goker M."/>
            <person name="Reva O."/>
            <person name="Miroshnichenko M."/>
            <person name="Kyprides N."/>
            <person name="Woyke T."/>
            <person name="Gelfand M."/>
        </authorList>
    </citation>
    <scope>NUCLEOTIDE SEQUENCE [LARGE SCALE GENOMIC DNA]</scope>
    <source>
        <strain evidence="1 2">LF13</strain>
    </source>
</reference>
<dbReference type="EMBL" id="CP018099">
    <property type="protein sequence ID" value="APF18062.1"/>
    <property type="molecule type" value="Genomic_DNA"/>
</dbReference>
<dbReference type="Proteomes" id="UP000183868">
    <property type="component" value="Chromosome"/>
</dbReference>
<dbReference type="AlphaFoldDB" id="A0A1J1C669"/>
<evidence type="ECO:0000313" key="1">
    <source>
        <dbReference type="EMBL" id="APF18062.1"/>
    </source>
</evidence>
<name>A0A1J1C669_CALAY</name>
<proteinExistence type="predicted"/>